<dbReference type="OrthoDB" id="8716763at2759"/>
<evidence type="ECO:0000256" key="5">
    <source>
        <dbReference type="ARBA" id="ARBA00023040"/>
    </source>
</evidence>
<dbReference type="PANTHER" id="PTHR24232">
    <property type="entry name" value="G-PROTEIN COUPLED RECEPTOR"/>
    <property type="match status" value="1"/>
</dbReference>
<evidence type="ECO:0000256" key="3">
    <source>
        <dbReference type="ARBA" id="ARBA00022692"/>
    </source>
</evidence>
<dbReference type="PROSITE" id="PS00237">
    <property type="entry name" value="G_PROTEIN_RECEP_F1_1"/>
    <property type="match status" value="1"/>
</dbReference>
<evidence type="ECO:0000256" key="12">
    <source>
        <dbReference type="RuleBase" id="RU000688"/>
    </source>
</evidence>
<feature type="chain" id="PRO_5034590869" evidence="15">
    <location>
        <begin position="21"/>
        <end position="374"/>
    </location>
</feature>
<keyword evidence="2" id="KW-1003">Cell membrane</keyword>
<dbReference type="InterPro" id="IPR003944">
    <property type="entry name" value="Prot_act_rcpt_4"/>
</dbReference>
<feature type="transmembrane region" description="Helical" evidence="14">
    <location>
        <begin position="229"/>
        <end position="260"/>
    </location>
</feature>
<dbReference type="GO" id="GO:0007596">
    <property type="term" value="P:blood coagulation"/>
    <property type="evidence" value="ECO:0007669"/>
    <property type="project" value="InterPro"/>
</dbReference>
<dbReference type="Pfam" id="PF00001">
    <property type="entry name" value="7tm_1"/>
    <property type="match status" value="1"/>
</dbReference>
<proteinExistence type="inferred from homology"/>
<evidence type="ECO:0000256" key="4">
    <source>
        <dbReference type="ARBA" id="ARBA00022989"/>
    </source>
</evidence>
<dbReference type="GO" id="GO:0007200">
    <property type="term" value="P:phospholipase C-activating G protein-coupled receptor signaling pathway"/>
    <property type="evidence" value="ECO:0007669"/>
    <property type="project" value="TreeGrafter"/>
</dbReference>
<gene>
    <name evidence="17" type="primary">F2RL3</name>
    <name evidence="17" type="synonym">si:ch211-132p1.2</name>
</gene>
<evidence type="ECO:0000313" key="18">
    <source>
        <dbReference type="Proteomes" id="UP000694397"/>
    </source>
</evidence>
<dbReference type="GO" id="GO:0015057">
    <property type="term" value="F:thrombin-activated receptor activity"/>
    <property type="evidence" value="ECO:0007669"/>
    <property type="project" value="InterPro"/>
</dbReference>
<evidence type="ECO:0000256" key="15">
    <source>
        <dbReference type="SAM" id="SignalP"/>
    </source>
</evidence>
<evidence type="ECO:0000256" key="8">
    <source>
        <dbReference type="ARBA" id="ARBA00023170"/>
    </source>
</evidence>
<evidence type="ECO:0000256" key="2">
    <source>
        <dbReference type="ARBA" id="ARBA00022475"/>
    </source>
</evidence>
<keyword evidence="15" id="KW-0732">Signal</keyword>
<dbReference type="Ensembl" id="ENSSFOT00015004296.2">
    <property type="protein sequence ID" value="ENSSFOP00015004228.1"/>
    <property type="gene ID" value="ENSSFOG00015002782.2"/>
</dbReference>
<evidence type="ECO:0000256" key="10">
    <source>
        <dbReference type="ARBA" id="ARBA00023224"/>
    </source>
</evidence>
<dbReference type="KEGG" id="sfm:108925351"/>
<evidence type="ECO:0000256" key="7">
    <source>
        <dbReference type="ARBA" id="ARBA00023157"/>
    </source>
</evidence>
<evidence type="ECO:0000259" key="16">
    <source>
        <dbReference type="PROSITE" id="PS50262"/>
    </source>
</evidence>
<dbReference type="PANTHER" id="PTHR24232:SF22">
    <property type="entry name" value="PROTEINASE-ACTIVATED RECEPTOR 4"/>
    <property type="match status" value="1"/>
</dbReference>
<feature type="domain" description="G-protein coupled receptors family 1 profile" evidence="16">
    <location>
        <begin position="82"/>
        <end position="329"/>
    </location>
</feature>
<dbReference type="InterPro" id="IPR017452">
    <property type="entry name" value="GPCR_Rhodpsn_7TM"/>
</dbReference>
<keyword evidence="7 11" id="KW-1015">Disulfide bond</keyword>
<reference evidence="17" key="2">
    <citation type="submission" date="2025-08" db="UniProtKB">
        <authorList>
            <consortium name="Ensembl"/>
        </authorList>
    </citation>
    <scope>IDENTIFICATION</scope>
</reference>
<dbReference type="GO" id="GO:0005886">
    <property type="term" value="C:plasma membrane"/>
    <property type="evidence" value="ECO:0007669"/>
    <property type="project" value="UniProtKB-SubCell"/>
</dbReference>
<keyword evidence="9" id="KW-0325">Glycoprotein</keyword>
<accession>A0A8C9UXY6</accession>
<evidence type="ECO:0000256" key="1">
    <source>
        <dbReference type="ARBA" id="ARBA00004651"/>
    </source>
</evidence>
<evidence type="ECO:0000256" key="14">
    <source>
        <dbReference type="SAM" id="Phobius"/>
    </source>
</evidence>
<reference evidence="17 18" key="1">
    <citation type="submission" date="2019-04" db="EMBL/GenBank/DDBJ databases">
        <authorList>
            <consortium name="Wellcome Sanger Institute Data Sharing"/>
        </authorList>
    </citation>
    <scope>NUCLEOTIDE SEQUENCE [LARGE SCALE GENOMIC DNA]</scope>
</reference>
<evidence type="ECO:0000256" key="6">
    <source>
        <dbReference type="ARBA" id="ARBA00023136"/>
    </source>
</evidence>
<comment type="similarity">
    <text evidence="12">Belongs to the G-protein coupled receptor 1 family.</text>
</comment>
<dbReference type="PROSITE" id="PS50262">
    <property type="entry name" value="G_PROTEIN_RECEP_F1_2"/>
    <property type="match status" value="1"/>
</dbReference>
<dbReference type="Proteomes" id="UP000694397">
    <property type="component" value="Chromosome 13"/>
</dbReference>
<dbReference type="PRINTS" id="PR01430">
    <property type="entry name" value="PROTEASEAR4"/>
</dbReference>
<evidence type="ECO:0000256" key="13">
    <source>
        <dbReference type="SAM" id="MobiDB-lite"/>
    </source>
</evidence>
<feature type="transmembrane region" description="Helical" evidence="14">
    <location>
        <begin position="70"/>
        <end position="90"/>
    </location>
</feature>
<feature type="compositionally biased region" description="Low complexity" evidence="13">
    <location>
        <begin position="355"/>
        <end position="374"/>
    </location>
</feature>
<dbReference type="GO" id="GO:0035025">
    <property type="term" value="P:positive regulation of Rho protein signal transduction"/>
    <property type="evidence" value="ECO:0007669"/>
    <property type="project" value="TreeGrafter"/>
</dbReference>
<keyword evidence="4 14" id="KW-1133">Transmembrane helix</keyword>
<protein>
    <submittedName>
        <fullName evidence="17">F2R like thrombin or trypsin receptor 3</fullName>
    </submittedName>
</protein>
<dbReference type="AlphaFoldDB" id="A0A8C9UXY6"/>
<keyword evidence="8 12" id="KW-0675">Receptor</keyword>
<organism evidence="17 18">
    <name type="scientific">Scleropages formosus</name>
    <name type="common">Asian bonytongue</name>
    <name type="synonym">Osteoglossum formosum</name>
    <dbReference type="NCBI Taxonomy" id="113540"/>
    <lineage>
        <taxon>Eukaryota</taxon>
        <taxon>Metazoa</taxon>
        <taxon>Chordata</taxon>
        <taxon>Craniata</taxon>
        <taxon>Vertebrata</taxon>
        <taxon>Euteleostomi</taxon>
        <taxon>Actinopterygii</taxon>
        <taxon>Neopterygii</taxon>
        <taxon>Teleostei</taxon>
        <taxon>Osteoglossocephala</taxon>
        <taxon>Osteoglossomorpha</taxon>
        <taxon>Osteoglossiformes</taxon>
        <taxon>Osteoglossidae</taxon>
        <taxon>Scleropages</taxon>
    </lineage>
</organism>
<feature type="transmembrane region" description="Helical" evidence="14">
    <location>
        <begin position="139"/>
        <end position="160"/>
    </location>
</feature>
<dbReference type="PRINTS" id="PR01428">
    <property type="entry name" value="PROTEASEAR"/>
</dbReference>
<dbReference type="Gene3D" id="1.20.1070.10">
    <property type="entry name" value="Rhodopsin 7-helix transmembrane proteins"/>
    <property type="match status" value="1"/>
</dbReference>
<name>A0A8C9UXY6_SCLFO</name>
<sequence length="374" mass="41111">MATSFWLMLAVCWLLGGSGAQNHKTATENCPEQKSAPRSFVPQMKCNKTVLGNQQTKAIKAASNVLLVPLMYVVAFLVGLPANLLALWVLVFHTQKLPSTTLLINLTVADLLLLLVLPFRAAYHFAGSNWTFGEVMCRLVMALLYGSMYGSVLCLMLVSTDRYVALVHPFGARSLRSRHTSLLMSLAVWIVVFAAMLPLLLSHQSYRLDDPPITTCHDTLPIKEQTSFFFPYFASLFGLCFLIPLLVILYCHGAVLCTLLASGRRYAHAACLTALVLVAFLVCFLPSNLLLLLHYSDVYADGGEQALYLPYMISLAISCFGPCVDPFMYYYVSDDFRAKVRRVLCCRGAGDKQSSSKPVTSSSGSGPSRSTLLS</sequence>
<dbReference type="InterPro" id="IPR003912">
    <property type="entry name" value="Protea_act_rcpt"/>
</dbReference>
<feature type="transmembrane region" description="Helical" evidence="14">
    <location>
        <begin position="272"/>
        <end position="296"/>
    </location>
</feature>
<feature type="transmembrane region" description="Helical" evidence="14">
    <location>
        <begin position="102"/>
        <end position="119"/>
    </location>
</feature>
<comment type="subcellular location">
    <subcellularLocation>
        <location evidence="1">Cell membrane</location>
        <topology evidence="1">Multi-pass membrane protein</topology>
    </subcellularLocation>
</comment>
<dbReference type="FunFam" id="1.20.1070.10:FF:000040">
    <property type="entry name" value="Coagulation factor 2 (thrombin) receptor"/>
    <property type="match status" value="1"/>
</dbReference>
<keyword evidence="5 12" id="KW-0297">G-protein coupled receptor</keyword>
<reference evidence="17" key="3">
    <citation type="submission" date="2025-09" db="UniProtKB">
        <authorList>
            <consortium name="Ensembl"/>
        </authorList>
    </citation>
    <scope>IDENTIFICATION</scope>
</reference>
<keyword evidence="6 14" id="KW-0472">Membrane</keyword>
<keyword evidence="18" id="KW-1185">Reference proteome</keyword>
<dbReference type="GeneTree" id="ENSGT01050000244840"/>
<evidence type="ECO:0000256" key="11">
    <source>
        <dbReference type="PIRSR" id="PIRSR603912-52"/>
    </source>
</evidence>
<feature type="disulfide bond" evidence="11">
    <location>
        <begin position="137"/>
        <end position="216"/>
    </location>
</feature>
<evidence type="ECO:0000313" key="17">
    <source>
        <dbReference type="Ensembl" id="ENSSFOP00015004228.1"/>
    </source>
</evidence>
<keyword evidence="10 12" id="KW-0807">Transducer</keyword>
<feature type="signal peptide" evidence="15">
    <location>
        <begin position="1"/>
        <end position="20"/>
    </location>
</feature>
<dbReference type="SUPFAM" id="SSF81321">
    <property type="entry name" value="Family A G protein-coupled receptor-like"/>
    <property type="match status" value="1"/>
</dbReference>
<feature type="region of interest" description="Disordered" evidence="13">
    <location>
        <begin position="349"/>
        <end position="374"/>
    </location>
</feature>
<feature type="transmembrane region" description="Helical" evidence="14">
    <location>
        <begin position="181"/>
        <end position="201"/>
    </location>
</feature>
<dbReference type="InterPro" id="IPR000276">
    <property type="entry name" value="GPCR_Rhodpsn"/>
</dbReference>
<dbReference type="PRINTS" id="PR00237">
    <property type="entry name" value="GPCRRHODOPSN"/>
</dbReference>
<evidence type="ECO:0000256" key="9">
    <source>
        <dbReference type="ARBA" id="ARBA00023180"/>
    </source>
</evidence>
<dbReference type="GeneID" id="108925351"/>
<feature type="transmembrane region" description="Helical" evidence="14">
    <location>
        <begin position="308"/>
        <end position="332"/>
    </location>
</feature>
<keyword evidence="3 12" id="KW-0812">Transmembrane</keyword>